<dbReference type="OrthoDB" id="2402962at2759"/>
<dbReference type="AlphaFoldDB" id="A0A915ZQ49"/>
<dbReference type="Proteomes" id="UP000684084">
    <property type="component" value="Unassembled WGS sequence"/>
</dbReference>
<comment type="caution">
    <text evidence="1">The sequence shown here is derived from an EMBL/GenBank/DDBJ whole genome shotgun (WGS) entry which is preliminary data.</text>
</comment>
<proteinExistence type="predicted"/>
<reference evidence="1" key="1">
    <citation type="submission" date="2020-05" db="EMBL/GenBank/DDBJ databases">
        <authorList>
            <person name="Rincon C."/>
            <person name="Sanders R I."/>
            <person name="Robbins C."/>
            <person name="Chaturvedi A."/>
        </authorList>
    </citation>
    <scope>NUCLEOTIDE SEQUENCE</scope>
    <source>
        <strain evidence="1">CHB12</strain>
    </source>
</reference>
<sequence length="105" mass="12619">MKENFPYWTSENKVIAKLIRYTQLYASQTYDYLEWFPFETFEMVRYIGSGGFGSVCSEGQRWNWDDGAQEWTRVGPTSSCFLLWKVVFQIIIQKVMYMVLYPKFF</sequence>
<protein>
    <recommendedName>
        <fullName evidence="3">Protein kinase domain-containing protein</fullName>
    </recommendedName>
</protein>
<evidence type="ECO:0000313" key="1">
    <source>
        <dbReference type="EMBL" id="CAB5386669.1"/>
    </source>
</evidence>
<evidence type="ECO:0008006" key="3">
    <source>
        <dbReference type="Google" id="ProtNLM"/>
    </source>
</evidence>
<accession>A0A915ZQ49</accession>
<dbReference type="EMBL" id="CAGKOT010000056">
    <property type="protein sequence ID" value="CAB5386669.1"/>
    <property type="molecule type" value="Genomic_DNA"/>
</dbReference>
<gene>
    <name evidence="1" type="ORF">CHRIB12_LOCUS19805</name>
</gene>
<evidence type="ECO:0000313" key="2">
    <source>
        <dbReference type="Proteomes" id="UP000684084"/>
    </source>
</evidence>
<name>A0A915ZQ49_9GLOM</name>
<dbReference type="VEuPathDB" id="FungiDB:RhiirFUN_006754"/>
<organism evidence="1 2">
    <name type="scientific">Rhizophagus irregularis</name>
    <dbReference type="NCBI Taxonomy" id="588596"/>
    <lineage>
        <taxon>Eukaryota</taxon>
        <taxon>Fungi</taxon>
        <taxon>Fungi incertae sedis</taxon>
        <taxon>Mucoromycota</taxon>
        <taxon>Glomeromycotina</taxon>
        <taxon>Glomeromycetes</taxon>
        <taxon>Glomerales</taxon>
        <taxon>Glomeraceae</taxon>
        <taxon>Rhizophagus</taxon>
    </lineage>
</organism>